<feature type="transmembrane region" description="Helical" evidence="6">
    <location>
        <begin position="152"/>
        <end position="170"/>
    </location>
</feature>
<keyword evidence="9" id="KW-1185">Reference proteome</keyword>
<feature type="transmembrane region" description="Helical" evidence="6">
    <location>
        <begin position="176"/>
        <end position="199"/>
    </location>
</feature>
<evidence type="ECO:0000256" key="3">
    <source>
        <dbReference type="ARBA" id="ARBA00022692"/>
    </source>
</evidence>
<dbReference type="STRING" id="1081103.A0A0B2WII4"/>
<feature type="signal peptide" evidence="7">
    <location>
        <begin position="1"/>
        <end position="15"/>
    </location>
</feature>
<feature type="chain" id="PRO_5013266309" evidence="7">
    <location>
        <begin position="16"/>
        <end position="320"/>
    </location>
</feature>
<feature type="transmembrane region" description="Helical" evidence="6">
    <location>
        <begin position="220"/>
        <end position="242"/>
    </location>
</feature>
<keyword evidence="5 6" id="KW-0472">Membrane</keyword>
<reference evidence="8 9" key="1">
    <citation type="journal article" date="2014" name="Proc. Natl. Acad. Sci. U.S.A.">
        <title>Trajectory and genomic determinants of fungal-pathogen speciation and host adaptation.</title>
        <authorList>
            <person name="Hu X."/>
            <person name="Xiao G."/>
            <person name="Zheng P."/>
            <person name="Shang Y."/>
            <person name="Su Y."/>
            <person name="Zhang X."/>
            <person name="Liu X."/>
            <person name="Zhan S."/>
            <person name="St Leger R.J."/>
            <person name="Wang C."/>
        </authorList>
    </citation>
    <scope>NUCLEOTIDE SEQUENCE [LARGE SCALE GENOMIC DNA]</scope>
    <source>
        <strain evidence="8 9">ARSEF 1941</strain>
    </source>
</reference>
<dbReference type="InterPro" id="IPR002293">
    <property type="entry name" value="AA/rel_permease1"/>
</dbReference>
<accession>A0A0B2WII4</accession>
<dbReference type="Gene3D" id="1.20.1740.10">
    <property type="entry name" value="Amino acid/polyamine transporter I"/>
    <property type="match status" value="1"/>
</dbReference>
<gene>
    <name evidence="8" type="ORF">MAM_08468</name>
</gene>
<dbReference type="AlphaFoldDB" id="A0A0B2WII4"/>
<name>A0A0B2WII4_METAS</name>
<dbReference type="RefSeq" id="XP_040674739.1">
    <property type="nucleotide sequence ID" value="XM_040827265.1"/>
</dbReference>
<evidence type="ECO:0000256" key="1">
    <source>
        <dbReference type="ARBA" id="ARBA00004141"/>
    </source>
</evidence>
<dbReference type="Proteomes" id="UP000030816">
    <property type="component" value="Unassembled WGS sequence"/>
</dbReference>
<proteinExistence type="predicted"/>
<evidence type="ECO:0000256" key="5">
    <source>
        <dbReference type="ARBA" id="ARBA00023136"/>
    </source>
</evidence>
<dbReference type="HOGENOM" id="CLU_004495_6_2_1"/>
<dbReference type="OrthoDB" id="3257095at2759"/>
<organism evidence="8 9">
    <name type="scientific">Metarhizium album (strain ARSEF 1941)</name>
    <dbReference type="NCBI Taxonomy" id="1081103"/>
    <lineage>
        <taxon>Eukaryota</taxon>
        <taxon>Fungi</taxon>
        <taxon>Dikarya</taxon>
        <taxon>Ascomycota</taxon>
        <taxon>Pezizomycotina</taxon>
        <taxon>Sordariomycetes</taxon>
        <taxon>Hypocreomycetidae</taxon>
        <taxon>Hypocreales</taxon>
        <taxon>Clavicipitaceae</taxon>
        <taxon>Metarhizium</taxon>
    </lineage>
</organism>
<evidence type="ECO:0000256" key="4">
    <source>
        <dbReference type="ARBA" id="ARBA00022989"/>
    </source>
</evidence>
<dbReference type="EMBL" id="AZHE01000124">
    <property type="protein sequence ID" value="KHN93673.1"/>
    <property type="molecule type" value="Genomic_DNA"/>
</dbReference>
<evidence type="ECO:0000256" key="6">
    <source>
        <dbReference type="SAM" id="Phobius"/>
    </source>
</evidence>
<comment type="caution">
    <text evidence="8">The sequence shown here is derived from an EMBL/GenBank/DDBJ whole genome shotgun (WGS) entry which is preliminary data.</text>
</comment>
<evidence type="ECO:0000313" key="9">
    <source>
        <dbReference type="Proteomes" id="UP000030816"/>
    </source>
</evidence>
<feature type="transmembrane region" description="Helical" evidence="6">
    <location>
        <begin position="66"/>
        <end position="88"/>
    </location>
</feature>
<dbReference type="Pfam" id="PF13520">
    <property type="entry name" value="AA_permease_2"/>
    <property type="match status" value="1"/>
</dbReference>
<comment type="subcellular location">
    <subcellularLocation>
        <location evidence="1">Membrane</location>
        <topology evidence="1">Multi-pass membrane protein</topology>
    </subcellularLocation>
</comment>
<dbReference type="PANTHER" id="PTHR45649">
    <property type="entry name" value="AMINO-ACID PERMEASE BAT1"/>
    <property type="match status" value="1"/>
</dbReference>
<dbReference type="GO" id="GO:0016020">
    <property type="term" value="C:membrane"/>
    <property type="evidence" value="ECO:0007669"/>
    <property type="project" value="UniProtKB-SubCell"/>
</dbReference>
<dbReference type="GO" id="GO:0022857">
    <property type="term" value="F:transmembrane transporter activity"/>
    <property type="evidence" value="ECO:0007669"/>
    <property type="project" value="InterPro"/>
</dbReference>
<feature type="transmembrane region" description="Helical" evidence="6">
    <location>
        <begin position="254"/>
        <end position="272"/>
    </location>
</feature>
<dbReference type="GeneID" id="63742923"/>
<evidence type="ECO:0000256" key="7">
    <source>
        <dbReference type="SAM" id="SignalP"/>
    </source>
</evidence>
<dbReference type="PANTHER" id="PTHR45649:SF2">
    <property type="entry name" value="ACID PERMEASE, PUTATIVE-RELATED"/>
    <property type="match status" value="1"/>
</dbReference>
<keyword evidence="4 6" id="KW-1133">Transmembrane helix</keyword>
<sequence>MLVVLWLMGDRGGAAVFTTFSRNGWPSDWRACMVNILGPVITIIGADAQVHMAEDTRGAARVVPRAMIASAVVNYSFALASIVTAMYMLGPDIDAITNTPTGVPIAELLLRTTGSVRATAVLTCLLGLLSFARDKGIPFHAYFAQVSPTKNTPVRSTVFTLSFTCLMSLFNIGSAVALATLTSLSLTGLISSYQIAIVSRLSARIRNAKLPPSRFDLGPIFGFFCNAIAFIFLCVVLVMMFFPTTPNPRPADMNWSVVMYGFVTVVMLVFYFRRAKYIFDGPVTTVSSQWDTATVNDRTVSAPAWVAVLKAKFPKLAKIL</sequence>
<evidence type="ECO:0000256" key="2">
    <source>
        <dbReference type="ARBA" id="ARBA00022448"/>
    </source>
</evidence>
<evidence type="ECO:0000313" key="8">
    <source>
        <dbReference type="EMBL" id="KHN93673.1"/>
    </source>
</evidence>
<protein>
    <submittedName>
        <fullName evidence="8">Amino acid/polyamine transporter I</fullName>
    </submittedName>
</protein>
<feature type="transmembrane region" description="Helical" evidence="6">
    <location>
        <begin position="108"/>
        <end position="131"/>
    </location>
</feature>
<keyword evidence="7" id="KW-0732">Signal</keyword>
<keyword evidence="3 6" id="KW-0812">Transmembrane</keyword>
<keyword evidence="2" id="KW-0813">Transport</keyword>